<proteinExistence type="predicted"/>
<dbReference type="Proteomes" id="UP000823660">
    <property type="component" value="Unassembled WGS sequence"/>
</dbReference>
<reference evidence="1" key="1">
    <citation type="submission" date="2020-10" db="EMBL/GenBank/DDBJ databases">
        <authorList>
            <person name="Gilroy R."/>
        </authorList>
    </citation>
    <scope>NUCLEOTIDE SEQUENCE</scope>
    <source>
        <strain evidence="1">B1-15692</strain>
    </source>
</reference>
<reference evidence="1" key="2">
    <citation type="journal article" date="2021" name="PeerJ">
        <title>Extensive microbial diversity within the chicken gut microbiome revealed by metagenomics and culture.</title>
        <authorList>
            <person name="Gilroy R."/>
            <person name="Ravi A."/>
            <person name="Getino M."/>
            <person name="Pursley I."/>
            <person name="Horton D.L."/>
            <person name="Alikhan N.F."/>
            <person name="Baker D."/>
            <person name="Gharbi K."/>
            <person name="Hall N."/>
            <person name="Watson M."/>
            <person name="Adriaenssens E.M."/>
            <person name="Foster-Nyarko E."/>
            <person name="Jarju S."/>
            <person name="Secka A."/>
            <person name="Antonio M."/>
            <person name="Oren A."/>
            <person name="Chaudhuri R.R."/>
            <person name="La Ragione R."/>
            <person name="Hildebrand F."/>
            <person name="Pallen M.J."/>
        </authorList>
    </citation>
    <scope>NUCLEOTIDE SEQUENCE</scope>
    <source>
        <strain evidence="1">B1-15692</strain>
    </source>
</reference>
<evidence type="ECO:0000313" key="2">
    <source>
        <dbReference type="Proteomes" id="UP000823660"/>
    </source>
</evidence>
<comment type="caution">
    <text evidence="1">The sequence shown here is derived from an EMBL/GenBank/DDBJ whole genome shotgun (WGS) entry which is preliminary data.</text>
</comment>
<name>A0A9D9I6C6_9BACT</name>
<dbReference type="InterPro" id="IPR011250">
    <property type="entry name" value="OMP/PagP_B-barrel"/>
</dbReference>
<sequence length="169" mass="19416">MTLTVGINAKEWKENDRGFLVELTAGYANATSYTPSERYANISPGIGYQFNKRWAAGFRMTFETRRYDFKIYTPFVRFNYLSRPRWTLFAEAQGNIGSRDVDGAQCRYYEAGIGLGGTFSITPHLKLVGRYLFVGYSSRHERERAYAGDHDFLLDANVARLQIGLQYLF</sequence>
<evidence type="ECO:0000313" key="1">
    <source>
        <dbReference type="EMBL" id="MBO8466500.1"/>
    </source>
</evidence>
<gene>
    <name evidence="1" type="ORF">IAB99_01890</name>
</gene>
<organism evidence="1 2">
    <name type="scientific">Candidatus Cryptobacteroides faecipullorum</name>
    <dbReference type="NCBI Taxonomy" id="2840764"/>
    <lineage>
        <taxon>Bacteria</taxon>
        <taxon>Pseudomonadati</taxon>
        <taxon>Bacteroidota</taxon>
        <taxon>Bacteroidia</taxon>
        <taxon>Bacteroidales</taxon>
        <taxon>Candidatus Cryptobacteroides</taxon>
    </lineage>
</organism>
<protein>
    <recommendedName>
        <fullName evidence="3">Outer membrane protein beta-barrel domain-containing protein</fullName>
    </recommendedName>
</protein>
<evidence type="ECO:0008006" key="3">
    <source>
        <dbReference type="Google" id="ProtNLM"/>
    </source>
</evidence>
<dbReference type="AlphaFoldDB" id="A0A9D9I6C6"/>
<accession>A0A9D9I6C6</accession>
<dbReference type="EMBL" id="JADIMH010000011">
    <property type="protein sequence ID" value="MBO8466500.1"/>
    <property type="molecule type" value="Genomic_DNA"/>
</dbReference>
<dbReference type="SUPFAM" id="SSF56925">
    <property type="entry name" value="OMPA-like"/>
    <property type="match status" value="1"/>
</dbReference>